<protein>
    <submittedName>
        <fullName evidence="5">Methicillin resistance regulatory protein MecI</fullName>
    </submittedName>
</protein>
<keyword evidence="4" id="KW-0804">Transcription</keyword>
<evidence type="ECO:0000256" key="4">
    <source>
        <dbReference type="ARBA" id="ARBA00023163"/>
    </source>
</evidence>
<name>A0A518APQ4_9BACT</name>
<dbReference type="EMBL" id="CP036278">
    <property type="protein sequence ID" value="QDU56703.1"/>
    <property type="molecule type" value="Genomic_DNA"/>
</dbReference>
<accession>A0A518APQ4</accession>
<dbReference type="Proteomes" id="UP000315750">
    <property type="component" value="Chromosome"/>
</dbReference>
<keyword evidence="3" id="KW-0238">DNA-binding</keyword>
<reference evidence="5 6" key="1">
    <citation type="submission" date="2019-02" db="EMBL/GenBank/DDBJ databases">
        <title>Deep-cultivation of Planctomycetes and their phenomic and genomic characterization uncovers novel biology.</title>
        <authorList>
            <person name="Wiegand S."/>
            <person name="Jogler M."/>
            <person name="Boedeker C."/>
            <person name="Pinto D."/>
            <person name="Vollmers J."/>
            <person name="Rivas-Marin E."/>
            <person name="Kohn T."/>
            <person name="Peeters S.H."/>
            <person name="Heuer A."/>
            <person name="Rast P."/>
            <person name="Oberbeckmann S."/>
            <person name="Bunk B."/>
            <person name="Jeske O."/>
            <person name="Meyerdierks A."/>
            <person name="Storesund J.E."/>
            <person name="Kallscheuer N."/>
            <person name="Luecker S."/>
            <person name="Lage O.M."/>
            <person name="Pohl T."/>
            <person name="Merkel B.J."/>
            <person name="Hornburger P."/>
            <person name="Mueller R.-W."/>
            <person name="Bruemmer F."/>
            <person name="Labrenz M."/>
            <person name="Spormann A.M."/>
            <person name="Op den Camp H."/>
            <person name="Overmann J."/>
            <person name="Amann R."/>
            <person name="Jetten M.S.M."/>
            <person name="Mascher T."/>
            <person name="Medema M.H."/>
            <person name="Devos D.P."/>
            <person name="Kaster A.-K."/>
            <person name="Ovreas L."/>
            <person name="Rohde M."/>
            <person name="Galperin M.Y."/>
            <person name="Jogler C."/>
        </authorList>
    </citation>
    <scope>NUCLEOTIDE SEQUENCE [LARGE SCALE GENOMIC DNA]</scope>
    <source>
        <strain evidence="5 6">Pan181</strain>
    </source>
</reference>
<dbReference type="SUPFAM" id="SSF46785">
    <property type="entry name" value="Winged helix' DNA-binding domain"/>
    <property type="match status" value="1"/>
</dbReference>
<dbReference type="KEGG" id="amuc:Pan181_29130"/>
<dbReference type="PIRSF" id="PIRSF019455">
    <property type="entry name" value="CopR_AtkY"/>
    <property type="match status" value="1"/>
</dbReference>
<dbReference type="InterPro" id="IPR005650">
    <property type="entry name" value="BlaI_family"/>
</dbReference>
<dbReference type="OrthoDB" id="280196at2"/>
<evidence type="ECO:0000256" key="2">
    <source>
        <dbReference type="ARBA" id="ARBA00023015"/>
    </source>
</evidence>
<gene>
    <name evidence="5" type="primary">mecI</name>
    <name evidence="5" type="ORF">Pan181_29130</name>
</gene>
<evidence type="ECO:0000256" key="3">
    <source>
        <dbReference type="ARBA" id="ARBA00023125"/>
    </source>
</evidence>
<dbReference type="Pfam" id="PF03965">
    <property type="entry name" value="Penicillinase_R"/>
    <property type="match status" value="1"/>
</dbReference>
<dbReference type="InterPro" id="IPR036390">
    <property type="entry name" value="WH_DNA-bd_sf"/>
</dbReference>
<dbReference type="Gene3D" id="1.10.10.10">
    <property type="entry name" value="Winged helix-like DNA-binding domain superfamily/Winged helix DNA-binding domain"/>
    <property type="match status" value="1"/>
</dbReference>
<dbReference type="Gene3D" id="1.10.4040.10">
    <property type="entry name" value="Penicillinase repressor domain"/>
    <property type="match status" value="1"/>
</dbReference>
<keyword evidence="2" id="KW-0805">Transcription regulation</keyword>
<evidence type="ECO:0000313" key="6">
    <source>
        <dbReference type="Proteomes" id="UP000315750"/>
    </source>
</evidence>
<dbReference type="RefSeq" id="WP_145247403.1">
    <property type="nucleotide sequence ID" value="NZ_CP036278.1"/>
</dbReference>
<sequence length="132" mass="15132">MARPASRYPTELELQVLKILWRDGECPAMDVRDSLAEERDRDIARTSVITTLNVMVDKGLVNRRQKGRAHLFSPAVLQDEVSQGMLGDLLDRVFDGSAEALLLNLLESEHVDEDEHRALRRLINRKRREGEK</sequence>
<dbReference type="AlphaFoldDB" id="A0A518APQ4"/>
<proteinExistence type="inferred from homology"/>
<organism evidence="5 6">
    <name type="scientific">Aeoliella mucimassa</name>
    <dbReference type="NCBI Taxonomy" id="2527972"/>
    <lineage>
        <taxon>Bacteria</taxon>
        <taxon>Pseudomonadati</taxon>
        <taxon>Planctomycetota</taxon>
        <taxon>Planctomycetia</taxon>
        <taxon>Pirellulales</taxon>
        <taxon>Lacipirellulaceae</taxon>
        <taxon>Aeoliella</taxon>
    </lineage>
</organism>
<dbReference type="GO" id="GO:0045892">
    <property type="term" value="P:negative regulation of DNA-templated transcription"/>
    <property type="evidence" value="ECO:0007669"/>
    <property type="project" value="InterPro"/>
</dbReference>
<evidence type="ECO:0000256" key="1">
    <source>
        <dbReference type="ARBA" id="ARBA00011046"/>
    </source>
</evidence>
<keyword evidence="6" id="KW-1185">Reference proteome</keyword>
<dbReference type="InterPro" id="IPR036388">
    <property type="entry name" value="WH-like_DNA-bd_sf"/>
</dbReference>
<comment type="similarity">
    <text evidence="1">Belongs to the BlaI transcriptional regulatory family.</text>
</comment>
<evidence type="ECO:0000313" key="5">
    <source>
        <dbReference type="EMBL" id="QDU56703.1"/>
    </source>
</evidence>
<dbReference type="GO" id="GO:0003677">
    <property type="term" value="F:DNA binding"/>
    <property type="evidence" value="ECO:0007669"/>
    <property type="project" value="UniProtKB-KW"/>
</dbReference>